<dbReference type="PANTHER" id="PTHR30629:SF2">
    <property type="entry name" value="PROPHAGE INTEGRASE INTS-RELATED"/>
    <property type="match status" value="1"/>
</dbReference>
<reference evidence="5 6" key="1">
    <citation type="journal article" date="2011" name="J. Bacteriol.">
        <title>Genome sequence of strain IMCC3088, a proteorhodopsin-containing marine bacterium belonging to the OM60/NOR5 clade.</title>
        <authorList>
            <person name="Jang Y."/>
            <person name="Oh H.M."/>
            <person name="Kang I."/>
            <person name="Lee K."/>
            <person name="Yang S.J."/>
            <person name="Cho J.C."/>
        </authorList>
    </citation>
    <scope>NUCLEOTIDE SEQUENCE [LARGE SCALE GENOMIC DNA]</scope>
    <source>
        <strain evidence="5 6">IMCC3088</strain>
    </source>
</reference>
<dbReference type="Gene3D" id="3.30.160.390">
    <property type="entry name" value="Integrase, DNA-binding domain"/>
    <property type="match status" value="1"/>
</dbReference>
<dbReference type="GO" id="GO:0015074">
    <property type="term" value="P:DNA integration"/>
    <property type="evidence" value="ECO:0007669"/>
    <property type="project" value="UniProtKB-KW"/>
</dbReference>
<keyword evidence="3" id="KW-0238">DNA-binding</keyword>
<dbReference type="Pfam" id="PF13356">
    <property type="entry name" value="Arm-DNA-bind_3"/>
    <property type="match status" value="1"/>
</dbReference>
<keyword evidence="4" id="KW-0233">DNA recombination</keyword>
<evidence type="ECO:0000256" key="1">
    <source>
        <dbReference type="ARBA" id="ARBA00008857"/>
    </source>
</evidence>
<evidence type="ECO:0000256" key="3">
    <source>
        <dbReference type="ARBA" id="ARBA00023125"/>
    </source>
</evidence>
<dbReference type="EMBL" id="AEIG01000064">
    <property type="protein sequence ID" value="EGG29124.1"/>
    <property type="molecule type" value="Genomic_DNA"/>
</dbReference>
<comment type="similarity">
    <text evidence="1">Belongs to the 'phage' integrase family.</text>
</comment>
<dbReference type="OrthoDB" id="9795573at2"/>
<evidence type="ECO:0000313" key="5">
    <source>
        <dbReference type="EMBL" id="EGG29124.1"/>
    </source>
</evidence>
<dbReference type="InterPro" id="IPR010998">
    <property type="entry name" value="Integrase_recombinase_N"/>
</dbReference>
<dbReference type="InterPro" id="IPR002104">
    <property type="entry name" value="Integrase_catalytic"/>
</dbReference>
<name>F3L3L2_9GAMM</name>
<dbReference type="InterPro" id="IPR025166">
    <property type="entry name" value="Integrase_DNA_bind_dom"/>
</dbReference>
<dbReference type="CDD" id="cd00801">
    <property type="entry name" value="INT_P4_C"/>
    <property type="match status" value="1"/>
</dbReference>
<dbReference type="Pfam" id="PF00589">
    <property type="entry name" value="Phage_integrase"/>
    <property type="match status" value="1"/>
</dbReference>
<dbReference type="InterPro" id="IPR038488">
    <property type="entry name" value="Integrase_DNA-bd_sf"/>
</dbReference>
<keyword evidence="2" id="KW-0229">DNA integration</keyword>
<dbReference type="PANTHER" id="PTHR30629">
    <property type="entry name" value="PROPHAGE INTEGRASE"/>
    <property type="match status" value="1"/>
</dbReference>
<keyword evidence="6" id="KW-1185">Reference proteome</keyword>
<dbReference type="GO" id="GO:0006310">
    <property type="term" value="P:DNA recombination"/>
    <property type="evidence" value="ECO:0007669"/>
    <property type="project" value="UniProtKB-KW"/>
</dbReference>
<dbReference type="Gene3D" id="1.10.150.130">
    <property type="match status" value="1"/>
</dbReference>
<dbReference type="Gene3D" id="1.10.443.10">
    <property type="entry name" value="Intergrase catalytic core"/>
    <property type="match status" value="1"/>
</dbReference>
<dbReference type="SUPFAM" id="SSF56349">
    <property type="entry name" value="DNA breaking-rejoining enzymes"/>
    <property type="match status" value="1"/>
</dbReference>
<dbReference type="Proteomes" id="UP000005615">
    <property type="component" value="Unassembled WGS sequence"/>
</dbReference>
<protein>
    <submittedName>
        <fullName evidence="5">Integrase</fullName>
    </submittedName>
</protein>
<comment type="caution">
    <text evidence="5">The sequence shown here is derived from an EMBL/GenBank/DDBJ whole genome shotgun (WGS) entry which is preliminary data.</text>
</comment>
<evidence type="ECO:0000256" key="4">
    <source>
        <dbReference type="ARBA" id="ARBA00023172"/>
    </source>
</evidence>
<accession>F3L3L2</accession>
<dbReference type="RefSeq" id="WP_009576383.1">
    <property type="nucleotide sequence ID" value="NZ_AEIG01000064.1"/>
</dbReference>
<dbReference type="GO" id="GO:0003677">
    <property type="term" value="F:DNA binding"/>
    <property type="evidence" value="ECO:0007669"/>
    <property type="project" value="UniProtKB-KW"/>
</dbReference>
<dbReference type="eggNOG" id="COG0582">
    <property type="taxonomic scope" value="Bacteria"/>
</dbReference>
<dbReference type="InterPro" id="IPR050808">
    <property type="entry name" value="Phage_Integrase"/>
</dbReference>
<dbReference type="InterPro" id="IPR013762">
    <property type="entry name" value="Integrase-like_cat_sf"/>
</dbReference>
<dbReference type="PROSITE" id="PS51898">
    <property type="entry name" value="TYR_RECOMBINASE"/>
    <property type="match status" value="1"/>
</dbReference>
<evidence type="ECO:0000256" key="2">
    <source>
        <dbReference type="ARBA" id="ARBA00022908"/>
    </source>
</evidence>
<evidence type="ECO:0000313" key="6">
    <source>
        <dbReference type="Proteomes" id="UP000005615"/>
    </source>
</evidence>
<dbReference type="AlphaFoldDB" id="F3L3L2"/>
<dbReference type="InterPro" id="IPR011010">
    <property type="entry name" value="DNA_brk_join_enz"/>
</dbReference>
<sequence>MSKSENLTAKEIQSKVSKGLVGRYADGGGLYLVVPKSGTAFWMLRYSANKRRKEMTLGKCTDLSLKDARFEAASKMKQLREGVDPLLAKRREEQESIQTVDDLFADWYPTLVSRLKHPEIPKRVYEKEIGPQIGEYKLVQVTARDIRSLIELIKKSGRMAIANDALGYCKQLFNHGVKLDLIGLNPASPFTFKDAGGLEKSRERALTESELRHFLDVARQNSKSFSRDNYLACLLLVTLGVRKSELCEARWEEFSLRDGIWKLPATRSKTGVGLDIPLSPIVVAWLQELEVRAIGSEYVLPSRRTASKPHMGADTLNRAISKLFGREAGKKKQPPNLMGDMEHFTVHDLRRTCRTLLAQQGTPGYVAERCLNHKLKGVEGIYNKHDYFEERREALGLLAEKVTRLQTVQQN</sequence>
<organism evidence="5 6">
    <name type="scientific">Aequoribacter fuscus</name>
    <dbReference type="NCBI Taxonomy" id="2518989"/>
    <lineage>
        <taxon>Bacteria</taxon>
        <taxon>Pseudomonadati</taxon>
        <taxon>Pseudomonadota</taxon>
        <taxon>Gammaproteobacteria</taxon>
        <taxon>Cellvibrionales</taxon>
        <taxon>Halieaceae</taxon>
        <taxon>Aequoribacter</taxon>
    </lineage>
</organism>
<dbReference type="STRING" id="2518989.IMCC3088_2204"/>
<gene>
    <name evidence="5" type="ORF">IMCC3088_2204</name>
</gene>
<proteinExistence type="inferred from homology"/>